<proteinExistence type="predicted"/>
<reference evidence="1 2" key="1">
    <citation type="submission" date="2015-04" db="EMBL/GenBank/DDBJ databases">
        <title>Comparative genomics of rhizobia nodulating Arachis hypogaea in China.</title>
        <authorList>
            <person name="Li Y."/>
        </authorList>
    </citation>
    <scope>NUCLEOTIDE SEQUENCE [LARGE SCALE GENOMIC DNA]</scope>
    <source>
        <strain evidence="1 2">CCBAU 51787</strain>
    </source>
</reference>
<evidence type="ECO:0000313" key="2">
    <source>
        <dbReference type="Proteomes" id="UP000290565"/>
    </source>
</evidence>
<name>A0A4Q0S8F1_9BRAD</name>
<dbReference type="Proteomes" id="UP000290565">
    <property type="component" value="Unassembled WGS sequence"/>
</dbReference>
<organism evidence="1 2">
    <name type="scientific">Bradyrhizobium zhanjiangense</name>
    <dbReference type="NCBI Taxonomy" id="1325107"/>
    <lineage>
        <taxon>Bacteria</taxon>
        <taxon>Pseudomonadati</taxon>
        <taxon>Pseudomonadota</taxon>
        <taxon>Alphaproteobacteria</taxon>
        <taxon>Hyphomicrobiales</taxon>
        <taxon>Nitrobacteraceae</taxon>
        <taxon>Bradyrhizobium</taxon>
    </lineage>
</organism>
<comment type="caution">
    <text evidence="1">The sequence shown here is derived from an EMBL/GenBank/DDBJ whole genome shotgun (WGS) entry which is preliminary data.</text>
</comment>
<accession>A0A4Q0S8F1</accession>
<evidence type="ECO:0000313" key="1">
    <source>
        <dbReference type="EMBL" id="RXH33205.1"/>
    </source>
</evidence>
<protein>
    <submittedName>
        <fullName evidence="1">Uncharacterized protein</fullName>
    </submittedName>
</protein>
<dbReference type="EMBL" id="LBJM01000085">
    <property type="protein sequence ID" value="RXH33205.1"/>
    <property type="molecule type" value="Genomic_DNA"/>
</dbReference>
<dbReference type="AlphaFoldDB" id="A0A4Q0S8F1"/>
<gene>
    <name evidence="1" type="ORF">XH94_30460</name>
</gene>
<sequence length="83" mass="9496">MAIAVQEQNMAKHLYRLRMGSYVGNLFRRSKHDLQQRLWLQCNLMRLGCELPRSQLQTGLAQGKLLLPLKPLTKSTSTSKKAT</sequence>